<proteinExistence type="predicted"/>
<evidence type="ECO:0000259" key="1">
    <source>
        <dbReference type="SMART" id="SM01321"/>
    </source>
</evidence>
<evidence type="ECO:0000313" key="3">
    <source>
        <dbReference type="Proteomes" id="UP000767854"/>
    </source>
</evidence>
<reference evidence="2 3" key="1">
    <citation type="submission" date="2021-01" db="EMBL/GenBank/DDBJ databases">
        <title>Genomic Encyclopedia of Type Strains, Phase IV (KMG-IV): sequencing the most valuable type-strain genomes for metagenomic binning, comparative biology and taxonomic classification.</title>
        <authorList>
            <person name="Goeker M."/>
        </authorList>
    </citation>
    <scope>NUCLEOTIDE SEQUENCE [LARGE SCALE GENOMIC DNA]</scope>
    <source>
        <strain evidence="2 3">DSM 24436</strain>
    </source>
</reference>
<gene>
    <name evidence="2" type="ORF">JOC49_002552</name>
</gene>
<dbReference type="Proteomes" id="UP000767854">
    <property type="component" value="Unassembled WGS sequence"/>
</dbReference>
<comment type="caution">
    <text evidence="2">The sequence shown here is derived from an EMBL/GenBank/DDBJ whole genome shotgun (WGS) entry which is preliminary data.</text>
</comment>
<keyword evidence="3" id="KW-1185">Reference proteome</keyword>
<dbReference type="SMART" id="SM01321">
    <property type="entry name" value="Y1_Tnp"/>
    <property type="match status" value="1"/>
</dbReference>
<dbReference type="EMBL" id="JAFBDT010000043">
    <property type="protein sequence ID" value="MBM7562978.1"/>
    <property type="molecule type" value="Genomic_DNA"/>
</dbReference>
<accession>A0ABS2MU70</accession>
<organism evidence="2 3">
    <name type="scientific">Fusibacter tunisiensis</name>
    <dbReference type="NCBI Taxonomy" id="1008308"/>
    <lineage>
        <taxon>Bacteria</taxon>
        <taxon>Bacillati</taxon>
        <taxon>Bacillota</taxon>
        <taxon>Clostridia</taxon>
        <taxon>Eubacteriales</taxon>
        <taxon>Eubacteriales Family XII. Incertae Sedis</taxon>
        <taxon>Fusibacter</taxon>
    </lineage>
</organism>
<feature type="domain" description="Transposase IS200-like" evidence="1">
    <location>
        <begin position="9"/>
        <end position="125"/>
    </location>
</feature>
<dbReference type="PANTHER" id="PTHR34322:SF2">
    <property type="entry name" value="TRANSPOSASE IS200-LIKE DOMAIN-CONTAINING PROTEIN"/>
    <property type="match status" value="1"/>
</dbReference>
<dbReference type="NCBIfam" id="NF047646">
    <property type="entry name" value="REP_Tyr_transpos"/>
    <property type="match status" value="1"/>
</dbReference>
<dbReference type="RefSeq" id="WP_204665404.1">
    <property type="nucleotide sequence ID" value="NZ_JAFBDT010000043.1"/>
</dbReference>
<dbReference type="PANTHER" id="PTHR34322">
    <property type="entry name" value="TRANSPOSASE, Y1_TNP DOMAIN-CONTAINING"/>
    <property type="match status" value="1"/>
</dbReference>
<evidence type="ECO:0000313" key="2">
    <source>
        <dbReference type="EMBL" id="MBM7562978.1"/>
    </source>
</evidence>
<protein>
    <submittedName>
        <fullName evidence="2">REP element-mobilizing transposase RayT</fullName>
    </submittedName>
</protein>
<dbReference type="Pfam" id="PF01797">
    <property type="entry name" value="Y1_Tnp"/>
    <property type="match status" value="1"/>
</dbReference>
<name>A0ABS2MU70_9FIRM</name>
<sequence>MPRIFRTKSQSGIYHVITRGNDRNLIFLDSKDYSMYLAILKKYQEECKFDIFAYCLMTNHIHLLIRENPECHSISQIMHRINLAFVKYYNKRYHRVGHLFQGRFTSVEVEDEDYFRTALRYIHQNPLRANATAYIDQYKWSSYNEYVLKPYFCNVDFTLNLFPDQGAKNKEAFYAYHRTFPDNAKMPKELPEANTKIKDPEAILLINALAGVTDPKIVSDFNSDRRHTIVFTLKEKYHLSNRQIARLTGINRKNVTSVKS</sequence>
<dbReference type="Gene3D" id="3.30.70.1290">
    <property type="entry name" value="Transposase IS200-like"/>
    <property type="match status" value="1"/>
</dbReference>
<dbReference type="InterPro" id="IPR036515">
    <property type="entry name" value="Transposase_17_sf"/>
</dbReference>
<dbReference type="InterPro" id="IPR002686">
    <property type="entry name" value="Transposase_17"/>
</dbReference>
<dbReference type="SUPFAM" id="SSF143422">
    <property type="entry name" value="Transposase IS200-like"/>
    <property type="match status" value="1"/>
</dbReference>